<keyword evidence="5" id="KW-0597">Phosphoprotein</keyword>
<feature type="coiled-coil region" evidence="14">
    <location>
        <begin position="569"/>
        <end position="600"/>
    </location>
</feature>
<proteinExistence type="inferred from homology"/>
<evidence type="ECO:0000256" key="1">
    <source>
        <dbReference type="ARBA" id="ARBA00002290"/>
    </source>
</evidence>
<evidence type="ECO:0000313" key="15">
    <source>
        <dbReference type="EMBL" id="KGM95670.1"/>
    </source>
</evidence>
<evidence type="ECO:0000256" key="2">
    <source>
        <dbReference type="ARBA" id="ARBA00007381"/>
    </source>
</evidence>
<dbReference type="RefSeq" id="WP_039255565.1">
    <property type="nucleotide sequence ID" value="NZ_JENJ01000034.1"/>
</dbReference>
<gene>
    <name evidence="15" type="ORF">Z968_08415</name>
</gene>
<dbReference type="InterPro" id="IPR018181">
    <property type="entry name" value="Heat_shock_70_CS"/>
</dbReference>
<organism evidence="15 16">
    <name type="scientific">Clostridium novyi A str. 4552</name>
    <dbReference type="NCBI Taxonomy" id="1444289"/>
    <lineage>
        <taxon>Bacteria</taxon>
        <taxon>Bacillati</taxon>
        <taxon>Bacillota</taxon>
        <taxon>Clostridia</taxon>
        <taxon>Eubacteriales</taxon>
        <taxon>Clostridiaceae</taxon>
        <taxon>Clostridium</taxon>
    </lineage>
</organism>
<evidence type="ECO:0000256" key="4">
    <source>
        <dbReference type="ARBA" id="ARBA00017249"/>
    </source>
</evidence>
<dbReference type="GO" id="GO:0005524">
    <property type="term" value="F:ATP binding"/>
    <property type="evidence" value="ECO:0007669"/>
    <property type="project" value="UniProtKB-KW"/>
</dbReference>
<dbReference type="GO" id="GO:0140662">
    <property type="term" value="F:ATP-dependent protein folding chaperone"/>
    <property type="evidence" value="ECO:0007669"/>
    <property type="project" value="InterPro"/>
</dbReference>
<dbReference type="FunFam" id="3.30.420.40:FF:000071">
    <property type="entry name" value="Molecular chaperone DnaK"/>
    <property type="match status" value="1"/>
</dbReference>
<reference evidence="15 16" key="1">
    <citation type="submission" date="2014-01" db="EMBL/GenBank/DDBJ databases">
        <title>Plasmidome dynamics in the species complex Clostridium novyi sensu lato converts strains of independent lineages into distinctly different pathogens.</title>
        <authorList>
            <person name="Skarin H."/>
            <person name="Segerman B."/>
        </authorList>
    </citation>
    <scope>NUCLEOTIDE SEQUENCE [LARGE SCALE GENOMIC DNA]</scope>
    <source>
        <strain evidence="15 16">4552</strain>
    </source>
</reference>
<comment type="similarity">
    <text evidence="2 13">Belongs to the heat shock protein 70 family.</text>
</comment>
<dbReference type="InterPro" id="IPR013126">
    <property type="entry name" value="Hsp_70_fam"/>
</dbReference>
<dbReference type="FunFam" id="3.90.640.10:FF:000003">
    <property type="entry name" value="Molecular chaperone DnaK"/>
    <property type="match status" value="1"/>
</dbReference>
<comment type="function">
    <text evidence="1">Acts as a chaperone.</text>
</comment>
<sequence length="606" mass="67873">MGKVIGIDLGTTTCEIAYLNNGQPEIILNDLNKKITPSVVGITDKDEFIVGELAKRQAVLKPDKTIMEVKRFMGEERKIKLGDKEFLPQEIAAIILKKLKEDAECYLGEEVIEAVITVPANFNDLQRKATKEAGEMAGLKVERIINEPTAAALAYGINNMNSDEKVLVYDLGGGTFDVTVLELFEGVIDVKASRGNNKLGGKDFNYIIEQYIINNFEADNGVSLKEDNKAIARIKEEAEKIKIKLSYEEEVAINIPFITVDKEGNPLEINTNLTRSKFEAFTKNLVDSTEVIIDEAIKSAEYDINDIDVVIAVGGSSRIPQVKKMLQDKFKDKIRYNVNPDEAVALGAAIQAAIKNDEIDSEEGILITDACSYTLGTSIVEKLSDGRFMDGIYDPIILRDSKIPCTERKKYYTIKDNQKSVIIDVYQGEQKLASKNTKIGEFILKGIPKAPAGKELIEVAFTYDLNGILQVSAKVLSTGKTLTKIIDTSKKTLSKGNKNFNDILPKSVENEQEQNIIDEELNREVEKFAVYEVQDDTESNEQEDLCALYGHIVIFAERKISLLEDNDKKEEIQKCIDKLKKSLEENNKENAEEYNEKLIDFLFELE</sequence>
<dbReference type="Gene3D" id="3.90.640.10">
    <property type="entry name" value="Actin, Chain A, domain 4"/>
    <property type="match status" value="1"/>
</dbReference>
<dbReference type="PROSITE" id="PS00297">
    <property type="entry name" value="HSP70_1"/>
    <property type="match status" value="1"/>
</dbReference>
<name>A0A0A0I7R0_CLONO</name>
<dbReference type="InterPro" id="IPR043129">
    <property type="entry name" value="ATPase_NBD"/>
</dbReference>
<dbReference type="PROSITE" id="PS00329">
    <property type="entry name" value="HSP70_2"/>
    <property type="match status" value="1"/>
</dbReference>
<comment type="caution">
    <text evidence="15">The sequence shown here is derived from an EMBL/GenBank/DDBJ whole genome shotgun (WGS) entry which is preliminary data.</text>
</comment>
<dbReference type="EMBL" id="JENJ01000034">
    <property type="protein sequence ID" value="KGM95670.1"/>
    <property type="molecule type" value="Genomic_DNA"/>
</dbReference>
<dbReference type="Pfam" id="PF00012">
    <property type="entry name" value="HSP70"/>
    <property type="match status" value="2"/>
</dbReference>
<evidence type="ECO:0000313" key="16">
    <source>
        <dbReference type="Proteomes" id="UP000030012"/>
    </source>
</evidence>
<keyword evidence="6 13" id="KW-0547">Nucleotide-binding</keyword>
<evidence type="ECO:0000256" key="11">
    <source>
        <dbReference type="ARBA" id="ARBA00030945"/>
    </source>
</evidence>
<keyword evidence="8" id="KW-0346">Stress response</keyword>
<keyword evidence="14" id="KW-0175">Coiled coil</keyword>
<dbReference type="SUPFAM" id="SSF53067">
    <property type="entry name" value="Actin-like ATPase domain"/>
    <property type="match status" value="2"/>
</dbReference>
<dbReference type="OrthoDB" id="9766019at2"/>
<evidence type="ECO:0000256" key="13">
    <source>
        <dbReference type="RuleBase" id="RU003322"/>
    </source>
</evidence>
<keyword evidence="9" id="KW-0143">Chaperone</keyword>
<dbReference type="PANTHER" id="PTHR19375">
    <property type="entry name" value="HEAT SHOCK PROTEIN 70KDA"/>
    <property type="match status" value="1"/>
</dbReference>
<evidence type="ECO:0000256" key="8">
    <source>
        <dbReference type="ARBA" id="ARBA00023016"/>
    </source>
</evidence>
<evidence type="ECO:0000256" key="7">
    <source>
        <dbReference type="ARBA" id="ARBA00022840"/>
    </source>
</evidence>
<evidence type="ECO:0000256" key="14">
    <source>
        <dbReference type="SAM" id="Coils"/>
    </source>
</evidence>
<dbReference type="Gene3D" id="2.60.34.10">
    <property type="entry name" value="Substrate Binding Domain Of DNAk, Chain A, domain 1"/>
    <property type="match status" value="1"/>
</dbReference>
<dbReference type="PRINTS" id="PR00301">
    <property type="entry name" value="HEATSHOCK70"/>
</dbReference>
<evidence type="ECO:0000256" key="3">
    <source>
        <dbReference type="ARBA" id="ARBA00014415"/>
    </source>
</evidence>
<evidence type="ECO:0000256" key="12">
    <source>
        <dbReference type="ARBA" id="ARBA00033103"/>
    </source>
</evidence>
<evidence type="ECO:0000256" key="9">
    <source>
        <dbReference type="ARBA" id="ARBA00023186"/>
    </source>
</evidence>
<dbReference type="AlphaFoldDB" id="A0A0A0I7R0"/>
<evidence type="ECO:0000256" key="5">
    <source>
        <dbReference type="ARBA" id="ARBA00022553"/>
    </source>
</evidence>
<accession>A0A0A0I7R0</accession>
<dbReference type="Gene3D" id="3.30.420.40">
    <property type="match status" value="3"/>
</dbReference>
<evidence type="ECO:0000256" key="10">
    <source>
        <dbReference type="ARBA" id="ARBA00030019"/>
    </source>
</evidence>
<dbReference type="Proteomes" id="UP000030012">
    <property type="component" value="Unassembled WGS sequence"/>
</dbReference>
<evidence type="ECO:0000256" key="6">
    <source>
        <dbReference type="ARBA" id="ARBA00022741"/>
    </source>
</evidence>
<dbReference type="SUPFAM" id="SSF100920">
    <property type="entry name" value="Heat shock protein 70kD (HSP70), peptide-binding domain"/>
    <property type="match status" value="1"/>
</dbReference>
<keyword evidence="7 13" id="KW-0067">ATP-binding</keyword>
<dbReference type="InterPro" id="IPR029047">
    <property type="entry name" value="HSP70_peptide-bd_sf"/>
</dbReference>
<protein>
    <recommendedName>
        <fullName evidence="3">Chaperone protein DnaK</fullName>
    </recommendedName>
    <alternativeName>
        <fullName evidence="4">Chaperone protein dnaK</fullName>
    </alternativeName>
    <alternativeName>
        <fullName evidence="12">HSP70</fullName>
    </alternativeName>
    <alternativeName>
        <fullName evidence="11">Heat shock 70 kDa protein</fullName>
    </alternativeName>
    <alternativeName>
        <fullName evidence="10">Heat shock protein 70</fullName>
    </alternativeName>
</protein>
<dbReference type="Gene3D" id="3.30.30.30">
    <property type="match status" value="1"/>
</dbReference>